<gene>
    <name evidence="3" type="ordered locus">DICTH_0167</name>
</gene>
<dbReference type="Pfam" id="PF00310">
    <property type="entry name" value="GATase_2"/>
    <property type="match status" value="1"/>
</dbReference>
<evidence type="ECO:0000256" key="1">
    <source>
        <dbReference type="PIRSR" id="PIRSR018774-1"/>
    </source>
</evidence>
<dbReference type="InterPro" id="IPR029055">
    <property type="entry name" value="Ntn_hydrolases_N"/>
</dbReference>
<name>B5YBI4_DICT6</name>
<dbReference type="SUPFAM" id="SSF56235">
    <property type="entry name" value="N-terminal nucleophile aminohydrolases (Ntn hydrolases)"/>
    <property type="match status" value="1"/>
</dbReference>
<sequence length="365" mass="41809">MLREGEIRIPSACGLIGYINRKRKLISGYHIVSAMTVMRERGNGLGAGFAGYGIYPDREDYYAFHLFYEDTKAKEETSKFLYEYFDVVQEEKIPTRKVKTIKNPPIIWRYFLKPKEEYLAEEEILEEDFVVEKVMEINTKIDGAYVFSSGKNMGVFKGVGYPEDIGEFYRLEEYKGYIWTAHTRFPTNTPGWWGGAHPFSLLDWSVVHNGEISSYGTNARYVEMFGYKCTLRTDTEVITYIIDLLIRKHKLPWDIVAKILSAPFYSVIERMDEEEKKKMKAMRAVYQSCLLNGPFAIIVGFSQGIVALNDRIKLRPLVAAEKGEVLYVASEEAAIREICSNPDKVWMPKGGEPVIGLLEEVGVLV</sequence>
<dbReference type="MEROPS" id="C44.A09"/>
<organism evidence="3 4">
    <name type="scientific">Dictyoglomus thermophilum (strain ATCC 35947 / DSM 3960 / H-6-12)</name>
    <dbReference type="NCBI Taxonomy" id="309799"/>
    <lineage>
        <taxon>Bacteria</taxon>
        <taxon>Pseudomonadati</taxon>
        <taxon>Dictyoglomota</taxon>
        <taxon>Dictyoglomia</taxon>
        <taxon>Dictyoglomales</taxon>
        <taxon>Dictyoglomaceae</taxon>
        <taxon>Dictyoglomus</taxon>
    </lineage>
</organism>
<reference evidence="3 4" key="1">
    <citation type="journal article" date="2014" name="Genome Announc.">
        <title>Complete Genome Sequence of the Extreme Thermophile Dictyoglomus thermophilum H-6-12.</title>
        <authorList>
            <person name="Coil D.A."/>
            <person name="Badger J.H."/>
            <person name="Forberger H.C."/>
            <person name="Riggs F."/>
            <person name="Madupu R."/>
            <person name="Fedorova N."/>
            <person name="Ward N."/>
            <person name="Robb F.T."/>
            <person name="Eisen J.A."/>
        </authorList>
    </citation>
    <scope>NUCLEOTIDE SEQUENCE [LARGE SCALE GENOMIC DNA]</scope>
    <source>
        <strain evidence="4">ATCC 35947 / DSM 3960 / H-6-12</strain>
    </source>
</reference>
<protein>
    <submittedName>
        <fullName evidence="3">Glutamate synthase domain 1</fullName>
    </submittedName>
</protein>
<evidence type="ECO:0000313" key="4">
    <source>
        <dbReference type="Proteomes" id="UP000001733"/>
    </source>
</evidence>
<dbReference type="eggNOG" id="COG0067">
    <property type="taxonomic scope" value="Bacteria"/>
</dbReference>
<dbReference type="CDD" id="cd01907">
    <property type="entry name" value="GlxB"/>
    <property type="match status" value="1"/>
</dbReference>
<dbReference type="STRING" id="309799.DICTH_0167"/>
<dbReference type="PROSITE" id="PS51278">
    <property type="entry name" value="GATASE_TYPE_2"/>
    <property type="match status" value="1"/>
</dbReference>
<evidence type="ECO:0000259" key="2">
    <source>
        <dbReference type="PROSITE" id="PS51278"/>
    </source>
</evidence>
<dbReference type="AlphaFoldDB" id="B5YBI4"/>
<feature type="domain" description="Glutamine amidotransferase type-2" evidence="2">
    <location>
        <begin position="13"/>
        <end position="365"/>
    </location>
</feature>
<dbReference type="InterPro" id="IPR012375">
    <property type="entry name" value="Glu_synth_lsu_1"/>
</dbReference>
<dbReference type="OrthoDB" id="9770094at2"/>
<accession>B5YBI4</accession>
<dbReference type="Proteomes" id="UP000001733">
    <property type="component" value="Chromosome"/>
</dbReference>
<dbReference type="InterPro" id="IPR017932">
    <property type="entry name" value="GATase_2_dom"/>
</dbReference>
<dbReference type="KEGG" id="dth:DICTH_0167"/>
<dbReference type="EMBL" id="CP001146">
    <property type="protein sequence ID" value="ACI18766.1"/>
    <property type="molecule type" value="Genomic_DNA"/>
</dbReference>
<dbReference type="RefSeq" id="WP_012547398.1">
    <property type="nucleotide sequence ID" value="NC_011297.1"/>
</dbReference>
<proteinExistence type="predicted"/>
<evidence type="ECO:0000313" key="3">
    <source>
        <dbReference type="EMBL" id="ACI18766.1"/>
    </source>
</evidence>
<dbReference type="PaxDb" id="309799-DICTH_0167"/>
<keyword evidence="4" id="KW-1185">Reference proteome</keyword>
<dbReference type="HOGENOM" id="CLU_061941_0_0_0"/>
<dbReference type="Gene3D" id="3.60.20.10">
    <property type="entry name" value="Glutamine Phosphoribosylpyrophosphate, subunit 1, domain 1"/>
    <property type="match status" value="1"/>
</dbReference>
<feature type="active site" description="For GATase activity" evidence="1">
    <location>
        <position position="13"/>
    </location>
</feature>
<dbReference type="PIRSF" id="PIRSF018774">
    <property type="entry name" value="GOGAT_lg_dom1"/>
    <property type="match status" value="1"/>
</dbReference>